<keyword evidence="1" id="KW-0472">Membrane</keyword>
<dbReference type="Proteomes" id="UP000276133">
    <property type="component" value="Unassembled WGS sequence"/>
</dbReference>
<dbReference type="EMBL" id="REGN01001244">
    <property type="protein sequence ID" value="RNA36096.1"/>
    <property type="molecule type" value="Genomic_DNA"/>
</dbReference>
<keyword evidence="1" id="KW-1133">Transmembrane helix</keyword>
<accession>A0A3M7SK21</accession>
<feature type="transmembrane region" description="Helical" evidence="1">
    <location>
        <begin position="25"/>
        <end position="44"/>
    </location>
</feature>
<evidence type="ECO:0000313" key="2">
    <source>
        <dbReference type="EMBL" id="RNA36096.1"/>
    </source>
</evidence>
<dbReference type="AlphaFoldDB" id="A0A3M7SK21"/>
<evidence type="ECO:0000313" key="3">
    <source>
        <dbReference type="Proteomes" id="UP000276133"/>
    </source>
</evidence>
<proteinExistence type="predicted"/>
<keyword evidence="1" id="KW-0812">Transmembrane</keyword>
<name>A0A3M7SK21_BRAPC</name>
<gene>
    <name evidence="2" type="ORF">BpHYR1_035020</name>
</gene>
<organism evidence="2 3">
    <name type="scientific">Brachionus plicatilis</name>
    <name type="common">Marine rotifer</name>
    <name type="synonym">Brachionus muelleri</name>
    <dbReference type="NCBI Taxonomy" id="10195"/>
    <lineage>
        <taxon>Eukaryota</taxon>
        <taxon>Metazoa</taxon>
        <taxon>Spiralia</taxon>
        <taxon>Gnathifera</taxon>
        <taxon>Rotifera</taxon>
        <taxon>Eurotatoria</taxon>
        <taxon>Monogononta</taxon>
        <taxon>Pseudotrocha</taxon>
        <taxon>Ploima</taxon>
        <taxon>Brachionidae</taxon>
        <taxon>Brachionus</taxon>
    </lineage>
</organism>
<reference evidence="2 3" key="1">
    <citation type="journal article" date="2018" name="Sci. Rep.">
        <title>Genomic signatures of local adaptation to the degree of environmental predictability in rotifers.</title>
        <authorList>
            <person name="Franch-Gras L."/>
            <person name="Hahn C."/>
            <person name="Garcia-Roger E.M."/>
            <person name="Carmona M.J."/>
            <person name="Serra M."/>
            <person name="Gomez A."/>
        </authorList>
    </citation>
    <scope>NUCLEOTIDE SEQUENCE [LARGE SCALE GENOMIC DNA]</scope>
    <source>
        <strain evidence="2">HYR1</strain>
    </source>
</reference>
<evidence type="ECO:0000256" key="1">
    <source>
        <dbReference type="SAM" id="Phobius"/>
    </source>
</evidence>
<comment type="caution">
    <text evidence="2">The sequence shown here is derived from an EMBL/GenBank/DDBJ whole genome shotgun (WGS) entry which is preliminary data.</text>
</comment>
<keyword evidence="3" id="KW-1185">Reference proteome</keyword>
<sequence>MDAGRTRGLGLGERMPKFLFCGVELSLADGGTLGGINVTFLFIIKIELKKNFKILIEQKLKTIYAFLGLDSYFND</sequence>
<protein>
    <submittedName>
        <fullName evidence="2">Uncharacterized protein</fullName>
    </submittedName>
</protein>